<dbReference type="RefSeq" id="WP_269602230.1">
    <property type="nucleotide sequence ID" value="NZ_JAPWIJ010000001.1"/>
</dbReference>
<keyword evidence="2" id="KW-0812">Transmembrane</keyword>
<dbReference type="InterPro" id="IPR026004">
    <property type="entry name" value="Septum_form"/>
</dbReference>
<dbReference type="Proteomes" id="UP001081071">
    <property type="component" value="Unassembled WGS sequence"/>
</dbReference>
<protein>
    <submittedName>
        <fullName evidence="4">Septum formation family protein</fullName>
    </submittedName>
</protein>
<evidence type="ECO:0000256" key="2">
    <source>
        <dbReference type="SAM" id="Phobius"/>
    </source>
</evidence>
<dbReference type="Pfam" id="PF13845">
    <property type="entry name" value="Septum_form"/>
    <property type="match status" value="1"/>
</dbReference>
<keyword evidence="2" id="KW-0472">Membrane</keyword>
<reference evidence="4" key="1">
    <citation type="submission" date="2022-12" db="EMBL/GenBank/DDBJ databases">
        <authorList>
            <person name="Krivoruchko A.V."/>
            <person name="Elkin A."/>
        </authorList>
    </citation>
    <scope>NUCLEOTIDE SEQUENCE</scope>
    <source>
        <strain evidence="4">IEGM 1391</strain>
    </source>
</reference>
<evidence type="ECO:0000259" key="3">
    <source>
        <dbReference type="Pfam" id="PF13845"/>
    </source>
</evidence>
<evidence type="ECO:0000256" key="1">
    <source>
        <dbReference type="SAM" id="MobiDB-lite"/>
    </source>
</evidence>
<accession>A0ABT4MBD1</accession>
<feature type="region of interest" description="Disordered" evidence="1">
    <location>
        <begin position="61"/>
        <end position="80"/>
    </location>
</feature>
<keyword evidence="5" id="KW-1185">Reference proteome</keyword>
<feature type="domain" description="Septum formation-related" evidence="3">
    <location>
        <begin position="81"/>
        <end position="308"/>
    </location>
</feature>
<sequence>MEAMSENETDPRESRNRRTLSATTARRGLAMVAVGAVLAAGATAFLSDGFSAPEKITTHSAASGPVTDGPVSASSFGAADPGTCLQWTPTDDPETDRQDLAEVSCADPHRFEVARDIDMSVYPGVEFGPGSQYPGSIRFGQLRDEHCTAAVDDYVGAKFDPNGLFGVGLMFPSQAGWAKGERTLRCGVQMPSNTGALLEMTGSILDQDQSKVWPTGTCIGINQNVPADPVDCSAPHAFEVASVINLTQQFPGGHPSEGDQDAYLEGTCTDAVNGYLGSDTALRDKTLTLFWDTIDVASWLAGSRQVTCSVGKELDSGGFATIVGSAKGDILINGAAPVPPPSAPDGRALPTPLPGAAPITTGG</sequence>
<evidence type="ECO:0000313" key="4">
    <source>
        <dbReference type="EMBL" id="MCZ4517036.1"/>
    </source>
</evidence>
<name>A0ABT4MBD1_9NOCA</name>
<organism evidence="4 5">
    <name type="scientific">Rhodococcus ruber</name>
    <dbReference type="NCBI Taxonomy" id="1830"/>
    <lineage>
        <taxon>Bacteria</taxon>
        <taxon>Bacillati</taxon>
        <taxon>Actinomycetota</taxon>
        <taxon>Actinomycetes</taxon>
        <taxon>Mycobacteriales</taxon>
        <taxon>Nocardiaceae</taxon>
        <taxon>Rhodococcus</taxon>
    </lineage>
</organism>
<feature type="region of interest" description="Disordered" evidence="1">
    <location>
        <begin position="1"/>
        <end position="22"/>
    </location>
</feature>
<gene>
    <name evidence="4" type="ORF">O4220_00815</name>
</gene>
<proteinExistence type="predicted"/>
<comment type="caution">
    <text evidence="4">The sequence shown here is derived from an EMBL/GenBank/DDBJ whole genome shotgun (WGS) entry which is preliminary data.</text>
</comment>
<feature type="transmembrane region" description="Helical" evidence="2">
    <location>
        <begin position="28"/>
        <end position="46"/>
    </location>
</feature>
<keyword evidence="2" id="KW-1133">Transmembrane helix</keyword>
<feature type="region of interest" description="Disordered" evidence="1">
    <location>
        <begin position="335"/>
        <end position="363"/>
    </location>
</feature>
<dbReference type="EMBL" id="JAPWIJ010000001">
    <property type="protein sequence ID" value="MCZ4517036.1"/>
    <property type="molecule type" value="Genomic_DNA"/>
</dbReference>
<evidence type="ECO:0000313" key="5">
    <source>
        <dbReference type="Proteomes" id="UP001081071"/>
    </source>
</evidence>